<dbReference type="GO" id="GO:0006772">
    <property type="term" value="P:thiamine metabolic process"/>
    <property type="evidence" value="ECO:0007669"/>
    <property type="project" value="InterPro"/>
</dbReference>
<dbReference type="GO" id="GO:0016301">
    <property type="term" value="F:kinase activity"/>
    <property type="evidence" value="ECO:0007669"/>
    <property type="project" value="UniProtKB-KW"/>
</dbReference>
<dbReference type="GO" id="GO:0004788">
    <property type="term" value="F:thiamine diphosphokinase activity"/>
    <property type="evidence" value="ECO:0007669"/>
    <property type="project" value="InterPro"/>
</dbReference>
<keyword evidence="4" id="KW-0067">ATP-binding</keyword>
<evidence type="ECO:0000256" key="2">
    <source>
        <dbReference type="ARBA" id="ARBA00022741"/>
    </source>
</evidence>
<evidence type="ECO:0000313" key="11">
    <source>
        <dbReference type="EMBL" id="CAB5034396.1"/>
    </source>
</evidence>
<dbReference type="Gene3D" id="3.40.50.10240">
    <property type="entry name" value="Thiamin pyrophosphokinase, catalytic domain"/>
    <property type="match status" value="1"/>
</dbReference>
<dbReference type="EMBL" id="CAFBLJ010000039">
    <property type="protein sequence ID" value="CAB4869101.1"/>
    <property type="molecule type" value="Genomic_DNA"/>
</dbReference>
<dbReference type="PANTHER" id="PTHR41299:SF1">
    <property type="entry name" value="THIAMINE PYROPHOSPHOKINASE"/>
    <property type="match status" value="1"/>
</dbReference>
<dbReference type="InterPro" id="IPR036759">
    <property type="entry name" value="TPK_catalytic_sf"/>
</dbReference>
<evidence type="ECO:0000313" key="7">
    <source>
        <dbReference type="EMBL" id="CAB4777196.1"/>
    </source>
</evidence>
<evidence type="ECO:0000256" key="1">
    <source>
        <dbReference type="ARBA" id="ARBA00022679"/>
    </source>
</evidence>
<dbReference type="Pfam" id="PF04263">
    <property type="entry name" value="TPK_catalytic"/>
    <property type="match status" value="1"/>
</dbReference>
<dbReference type="CDD" id="cd07995">
    <property type="entry name" value="TPK"/>
    <property type="match status" value="1"/>
</dbReference>
<dbReference type="EMBL" id="CAFAAL010000325">
    <property type="protein sequence ID" value="CAB4825203.1"/>
    <property type="molecule type" value="Genomic_DNA"/>
</dbReference>
<evidence type="ECO:0000256" key="3">
    <source>
        <dbReference type="ARBA" id="ARBA00022777"/>
    </source>
</evidence>
<evidence type="ECO:0000313" key="10">
    <source>
        <dbReference type="EMBL" id="CAB4904993.1"/>
    </source>
</evidence>
<dbReference type="SUPFAM" id="SSF63862">
    <property type="entry name" value="Thiamin pyrophosphokinase, substrate-binding domain"/>
    <property type="match status" value="1"/>
</dbReference>
<dbReference type="GO" id="GO:0005524">
    <property type="term" value="F:ATP binding"/>
    <property type="evidence" value="ECO:0007669"/>
    <property type="project" value="UniProtKB-KW"/>
</dbReference>
<keyword evidence="1" id="KW-0808">Transferase</keyword>
<sequence length="230" mass="24664">MTNQESHALIVIGGDRPDLRALAHIPNDATVICADSGLDHALSLGLTPHVFLGDMDSVSPGALARSQHETWTMISYDPLKDHTDTELALQYAINQGFRNITLLWGSGDRIDHVLGVLAALSHESLSSVQNLVAWIGADRVQILHGPRTHNDQVLIGTTVSLMPLGPSVIGVSTNGLQWNLNHEDLAPQSARGVSNIAHQTNINIEIETGVLAIVYPGFLGKSLLETGKQS</sequence>
<organism evidence="7">
    <name type="scientific">freshwater metagenome</name>
    <dbReference type="NCBI Taxonomy" id="449393"/>
    <lineage>
        <taxon>unclassified sequences</taxon>
        <taxon>metagenomes</taxon>
        <taxon>ecological metagenomes</taxon>
    </lineage>
</organism>
<protein>
    <submittedName>
        <fullName evidence="7">Unannotated protein</fullName>
    </submittedName>
</protein>
<evidence type="ECO:0000256" key="4">
    <source>
        <dbReference type="ARBA" id="ARBA00022840"/>
    </source>
</evidence>
<dbReference type="EMBL" id="CAFBPS010000115">
    <property type="protein sequence ID" value="CAB5034396.1"/>
    <property type="molecule type" value="Genomic_DNA"/>
</dbReference>
<evidence type="ECO:0000313" key="6">
    <source>
        <dbReference type="EMBL" id="CAB4727755.1"/>
    </source>
</evidence>
<dbReference type="SMART" id="SM00983">
    <property type="entry name" value="TPK_B1_binding"/>
    <property type="match status" value="1"/>
</dbReference>
<dbReference type="InterPro" id="IPR006282">
    <property type="entry name" value="Thi_PPkinase"/>
</dbReference>
<name>A0A6J6W166_9ZZZZ</name>
<dbReference type="SUPFAM" id="SSF63999">
    <property type="entry name" value="Thiamin pyrophosphokinase, catalytic domain"/>
    <property type="match status" value="1"/>
</dbReference>
<dbReference type="InterPro" id="IPR007373">
    <property type="entry name" value="Thiamin_PyroPKinase_B1-bd"/>
</dbReference>
<feature type="domain" description="Thiamin pyrophosphokinase thiamin-binding" evidence="5">
    <location>
        <begin position="145"/>
        <end position="212"/>
    </location>
</feature>
<dbReference type="InterPro" id="IPR053149">
    <property type="entry name" value="TPK"/>
</dbReference>
<keyword evidence="3" id="KW-0418">Kinase</keyword>
<dbReference type="PANTHER" id="PTHR41299">
    <property type="entry name" value="THIAMINE PYROPHOSPHOKINASE"/>
    <property type="match status" value="1"/>
</dbReference>
<gene>
    <name evidence="6" type="ORF">UFOPK2658_01499</name>
    <name evidence="7" type="ORF">UFOPK2880_01188</name>
    <name evidence="8" type="ORF">UFOPK3004_02071</name>
    <name evidence="9" type="ORF">UFOPK3304_00895</name>
    <name evidence="10" type="ORF">UFOPK3494_01149</name>
    <name evidence="11" type="ORF">UFOPK4134_01336</name>
</gene>
<dbReference type="AlphaFoldDB" id="A0A6J6W166"/>
<dbReference type="InterPro" id="IPR007371">
    <property type="entry name" value="TPK_catalytic"/>
</dbReference>
<evidence type="ECO:0000259" key="5">
    <source>
        <dbReference type="SMART" id="SM00983"/>
    </source>
</evidence>
<dbReference type="EMBL" id="CAFBMF010000076">
    <property type="protein sequence ID" value="CAB4904993.1"/>
    <property type="molecule type" value="Genomic_DNA"/>
</dbReference>
<keyword evidence="2" id="KW-0547">Nucleotide-binding</keyword>
<accession>A0A6J6W166</accession>
<evidence type="ECO:0000313" key="9">
    <source>
        <dbReference type="EMBL" id="CAB4869101.1"/>
    </source>
</evidence>
<dbReference type="GO" id="GO:0009229">
    <property type="term" value="P:thiamine diphosphate biosynthetic process"/>
    <property type="evidence" value="ECO:0007669"/>
    <property type="project" value="InterPro"/>
</dbReference>
<dbReference type="GO" id="GO:0030975">
    <property type="term" value="F:thiamine binding"/>
    <property type="evidence" value="ECO:0007669"/>
    <property type="project" value="InterPro"/>
</dbReference>
<reference evidence="7" key="1">
    <citation type="submission" date="2020-05" db="EMBL/GenBank/DDBJ databases">
        <authorList>
            <person name="Chiriac C."/>
            <person name="Salcher M."/>
            <person name="Ghai R."/>
            <person name="Kavagutti S V."/>
        </authorList>
    </citation>
    <scope>NUCLEOTIDE SEQUENCE</scope>
</reference>
<dbReference type="EMBL" id="CAEZZP010000077">
    <property type="protein sequence ID" value="CAB4777196.1"/>
    <property type="molecule type" value="Genomic_DNA"/>
</dbReference>
<dbReference type="NCBIfam" id="TIGR01378">
    <property type="entry name" value="thi_PPkinase"/>
    <property type="match status" value="1"/>
</dbReference>
<proteinExistence type="predicted"/>
<dbReference type="Pfam" id="PF04265">
    <property type="entry name" value="TPK_B1_binding"/>
    <property type="match status" value="1"/>
</dbReference>
<evidence type="ECO:0000313" key="8">
    <source>
        <dbReference type="EMBL" id="CAB4825203.1"/>
    </source>
</evidence>
<dbReference type="EMBL" id="CAEZYH010000082">
    <property type="protein sequence ID" value="CAB4727755.1"/>
    <property type="molecule type" value="Genomic_DNA"/>
</dbReference>
<dbReference type="InterPro" id="IPR036371">
    <property type="entry name" value="TPK_B1-bd_sf"/>
</dbReference>